<dbReference type="InterPro" id="IPR018244">
    <property type="entry name" value="Allrgn_V5/Tpx1_CS"/>
</dbReference>
<proteinExistence type="predicted"/>
<dbReference type="SUPFAM" id="SSF55797">
    <property type="entry name" value="PR-1-like"/>
    <property type="match status" value="1"/>
</dbReference>
<reference evidence="2 3" key="1">
    <citation type="submission" date="2015-09" db="EMBL/GenBank/DDBJ databases">
        <title>Draft genome of the parasitic nematode Teladorsagia circumcincta isolate WARC Sus (inbred).</title>
        <authorList>
            <person name="Mitreva M."/>
        </authorList>
    </citation>
    <scope>NUCLEOTIDE SEQUENCE [LARGE SCALE GENOMIC DNA]</scope>
    <source>
        <strain evidence="2 3">S</strain>
    </source>
</reference>
<dbReference type="CDD" id="cd05380">
    <property type="entry name" value="CAP_euk"/>
    <property type="match status" value="1"/>
</dbReference>
<dbReference type="OrthoDB" id="5877551at2759"/>
<dbReference type="GO" id="GO:0005576">
    <property type="term" value="C:extracellular region"/>
    <property type="evidence" value="ECO:0007669"/>
    <property type="project" value="InterPro"/>
</dbReference>
<feature type="non-terminal residue" evidence="2">
    <location>
        <position position="148"/>
    </location>
</feature>
<evidence type="ECO:0000313" key="3">
    <source>
        <dbReference type="Proteomes" id="UP000230423"/>
    </source>
</evidence>
<dbReference type="Gene3D" id="3.40.33.10">
    <property type="entry name" value="CAP"/>
    <property type="match status" value="1"/>
</dbReference>
<dbReference type="Proteomes" id="UP000230423">
    <property type="component" value="Unassembled WGS sequence"/>
</dbReference>
<keyword evidence="3" id="KW-1185">Reference proteome</keyword>
<dbReference type="InterPro" id="IPR001283">
    <property type="entry name" value="CRISP-related"/>
</dbReference>
<dbReference type="InterPro" id="IPR035940">
    <property type="entry name" value="CAP_sf"/>
</dbReference>
<evidence type="ECO:0000259" key="1">
    <source>
        <dbReference type="SMART" id="SM00198"/>
    </source>
</evidence>
<dbReference type="SMART" id="SM00198">
    <property type="entry name" value="SCP"/>
    <property type="match status" value="1"/>
</dbReference>
<dbReference type="InterPro" id="IPR002413">
    <property type="entry name" value="V5_allergen-like"/>
</dbReference>
<dbReference type="InterPro" id="IPR014044">
    <property type="entry name" value="CAP_dom"/>
</dbReference>
<dbReference type="PRINTS" id="PR00838">
    <property type="entry name" value="V5ALLERGEN"/>
</dbReference>
<name>A0A2G9U8R2_TELCI</name>
<accession>A0A2G9U8R2</accession>
<gene>
    <name evidence="2" type="ORF">TELCIR_11619</name>
</gene>
<organism evidence="2 3">
    <name type="scientific">Teladorsagia circumcincta</name>
    <name type="common">Brown stomach worm</name>
    <name type="synonym">Ostertagia circumcincta</name>
    <dbReference type="NCBI Taxonomy" id="45464"/>
    <lineage>
        <taxon>Eukaryota</taxon>
        <taxon>Metazoa</taxon>
        <taxon>Ecdysozoa</taxon>
        <taxon>Nematoda</taxon>
        <taxon>Chromadorea</taxon>
        <taxon>Rhabditida</taxon>
        <taxon>Rhabditina</taxon>
        <taxon>Rhabditomorpha</taxon>
        <taxon>Strongyloidea</taxon>
        <taxon>Trichostrongylidae</taxon>
        <taxon>Teladorsagia</taxon>
    </lineage>
</organism>
<evidence type="ECO:0000313" key="2">
    <source>
        <dbReference type="EMBL" id="PIO66659.1"/>
    </source>
</evidence>
<dbReference type="EMBL" id="KZ348114">
    <property type="protein sequence ID" value="PIO66659.1"/>
    <property type="molecule type" value="Genomic_DNA"/>
</dbReference>
<dbReference type="PANTHER" id="PTHR10334">
    <property type="entry name" value="CYSTEINE-RICH SECRETORY PROTEIN-RELATED"/>
    <property type="match status" value="1"/>
</dbReference>
<dbReference type="AlphaFoldDB" id="A0A2G9U8R2"/>
<dbReference type="Pfam" id="PF00188">
    <property type="entry name" value="CAP"/>
    <property type="match status" value="1"/>
</dbReference>
<protein>
    <submittedName>
        <fullName evidence="2">SCP-like protein</fullName>
    </submittedName>
</protein>
<feature type="domain" description="SCP" evidence="1">
    <location>
        <begin position="16"/>
        <end position="148"/>
    </location>
</feature>
<sequence length="148" mass="17176">MDEHVTMCSDSRMTDDLRQAFLDRHNMYRSRIAKGQAVNGIGGYAPKAKRMLKMIYDCDVEANTMGYIEKCVYGHNSYKDRNFWGQSIWALPSYQYNKTAAALWAVDSWFAELKAHGVPDNLKFDMTVFDRGIGHWTQLAWQWSYKIG</sequence>
<dbReference type="PROSITE" id="PS01009">
    <property type="entry name" value="CRISP_1"/>
    <property type="match status" value="1"/>
</dbReference>